<dbReference type="GO" id="GO:0045165">
    <property type="term" value="P:cell fate commitment"/>
    <property type="evidence" value="ECO:0007669"/>
    <property type="project" value="TreeGrafter"/>
</dbReference>
<dbReference type="PANTHER" id="PTHR12027">
    <property type="entry name" value="WNT RELATED"/>
    <property type="match status" value="1"/>
</dbReference>
<keyword evidence="3 9" id="KW-0217">Developmental protein</keyword>
<dbReference type="Gene3D" id="3.30.2460.20">
    <property type="match status" value="1"/>
</dbReference>
<accession>B9WZB8</accession>
<dbReference type="PRINTS" id="PR01349">
    <property type="entry name" value="WNTPROTEIN"/>
</dbReference>
<sequence>MLALSTSSIVYNRKLCDDRNFLTDTQRQLCINYGDLIPKVAIGAEMAYDECRHQFRWERWNCIAHKKNDSGGTLQARLPLLFGDSLVLDSREAAFVSAIFSAGVSHEITKACSSNQLTSCSCDKTSSTHEKDSSKWQSCNDNIVFGTSFAKQFIDSVELKWSLTKLFSNHDRSLMNLHHNEAGRITVKQTMWWKCTCHGTSGSCTTKICSKSVANFCQIGNLLKKGYEKAIKVQIKYVSTKQVLMPINEQIPLVTNTQLVFLKKSPLYCNSVAGRRCKVKSSDEIGSCSNMCCGKGYHTQIKIIEKNCSCKFVWCCKVTCQKCSHKQKIHICK</sequence>
<evidence type="ECO:0000256" key="7">
    <source>
        <dbReference type="ARBA" id="ARBA00023157"/>
    </source>
</evidence>
<dbReference type="GO" id="GO:0060070">
    <property type="term" value="P:canonical Wnt signaling pathway"/>
    <property type="evidence" value="ECO:0007669"/>
    <property type="project" value="TreeGrafter"/>
</dbReference>
<dbReference type="InterPro" id="IPR005817">
    <property type="entry name" value="Wnt"/>
</dbReference>
<dbReference type="FunFam" id="3.30.2460.20:FF:000001">
    <property type="entry name" value="Wnt homolog"/>
    <property type="match status" value="1"/>
</dbReference>
<evidence type="ECO:0000256" key="4">
    <source>
        <dbReference type="ARBA" id="ARBA00022525"/>
    </source>
</evidence>
<dbReference type="GO" id="GO:0005125">
    <property type="term" value="F:cytokine activity"/>
    <property type="evidence" value="ECO:0007669"/>
    <property type="project" value="TreeGrafter"/>
</dbReference>
<protein>
    <recommendedName>
        <fullName evidence="9">Protein Wnt</fullName>
    </recommendedName>
</protein>
<keyword evidence="4" id="KW-0964">Secreted</keyword>
<dbReference type="GO" id="GO:0005615">
    <property type="term" value="C:extracellular space"/>
    <property type="evidence" value="ECO:0007669"/>
    <property type="project" value="TreeGrafter"/>
</dbReference>
<evidence type="ECO:0000256" key="8">
    <source>
        <dbReference type="ARBA" id="ARBA00023288"/>
    </source>
</evidence>
<evidence type="ECO:0000256" key="2">
    <source>
        <dbReference type="ARBA" id="ARBA00005683"/>
    </source>
</evidence>
<evidence type="ECO:0000256" key="1">
    <source>
        <dbReference type="ARBA" id="ARBA00004498"/>
    </source>
</evidence>
<dbReference type="CDD" id="cd13113">
    <property type="entry name" value="Wnt"/>
    <property type="match status" value="1"/>
</dbReference>
<dbReference type="GO" id="GO:0030182">
    <property type="term" value="P:neuron differentiation"/>
    <property type="evidence" value="ECO:0007669"/>
    <property type="project" value="TreeGrafter"/>
</dbReference>
<comment type="similarity">
    <text evidence="2 9">Belongs to the Wnt family.</text>
</comment>
<evidence type="ECO:0000313" key="10">
    <source>
        <dbReference type="EMBL" id="BAH23775.1"/>
    </source>
</evidence>
<dbReference type="GO" id="GO:0005109">
    <property type="term" value="F:frizzled binding"/>
    <property type="evidence" value="ECO:0007669"/>
    <property type="project" value="TreeGrafter"/>
</dbReference>
<evidence type="ECO:0000256" key="5">
    <source>
        <dbReference type="ARBA" id="ARBA00022530"/>
    </source>
</evidence>
<keyword evidence="6 9" id="KW-0879">Wnt signaling pathway</keyword>
<keyword evidence="5" id="KW-0272">Extracellular matrix</keyword>
<evidence type="ECO:0000256" key="6">
    <source>
        <dbReference type="ARBA" id="ARBA00022687"/>
    </source>
</evidence>
<reference evidence="10" key="1">
    <citation type="submission" date="2008-02" db="EMBL/GenBank/DDBJ databases">
        <title>Multiple Wnts are involved in the Hydra Head Organizer.</title>
        <authorList>
            <person name="Lengfeld T."/>
            <person name="Simakov O."/>
            <person name="Lindgens D."/>
            <person name="Gee L."/>
            <person name="Law L."/>
            <person name="Schmidt H.A."/>
            <person name="Holstein T.W."/>
            <person name="Bode H."/>
        </authorList>
    </citation>
    <scope>NUCLEOTIDE SEQUENCE</scope>
    <source>
        <strain evidence="10">105</strain>
    </source>
</reference>
<organism evidence="10">
    <name type="scientific">Hydra vulgaris</name>
    <name type="common">Hydra</name>
    <name type="synonym">Hydra attenuata</name>
    <dbReference type="NCBI Taxonomy" id="6087"/>
    <lineage>
        <taxon>Eukaryota</taxon>
        <taxon>Metazoa</taxon>
        <taxon>Cnidaria</taxon>
        <taxon>Hydrozoa</taxon>
        <taxon>Hydroidolina</taxon>
        <taxon>Anthoathecata</taxon>
        <taxon>Aplanulata</taxon>
        <taxon>Hydridae</taxon>
        <taxon>Hydra</taxon>
    </lineage>
</organism>
<keyword evidence="7" id="KW-1015">Disulfide bond</keyword>
<dbReference type="Pfam" id="PF00110">
    <property type="entry name" value="wnt"/>
    <property type="match status" value="1"/>
</dbReference>
<evidence type="ECO:0000256" key="9">
    <source>
        <dbReference type="RuleBase" id="RU003500"/>
    </source>
</evidence>
<dbReference type="OrthoDB" id="5945655at2759"/>
<comment type="subcellular location">
    <subcellularLocation>
        <location evidence="1 9">Secreted</location>
        <location evidence="1 9">Extracellular space</location>
        <location evidence="1 9">Extracellular matrix</location>
    </subcellularLocation>
</comment>
<keyword evidence="8" id="KW-0449">Lipoprotein</keyword>
<dbReference type="EMBL" id="AB425833">
    <property type="protein sequence ID" value="BAH23775.1"/>
    <property type="molecule type" value="mRNA"/>
</dbReference>
<name>B9WZB8_HYDVU</name>
<dbReference type="InterPro" id="IPR043158">
    <property type="entry name" value="Wnt_C"/>
</dbReference>
<gene>
    <name evidence="10" type="primary">hywnt16</name>
</gene>
<dbReference type="AlphaFoldDB" id="B9WZB8"/>
<dbReference type="SMART" id="SM00097">
    <property type="entry name" value="WNT1"/>
    <property type="match status" value="1"/>
</dbReference>
<proteinExistence type="evidence at transcript level"/>
<comment type="function">
    <text evidence="9">Ligand for members of the frizzled family of seven transmembrane receptors.</text>
</comment>
<evidence type="ECO:0000256" key="3">
    <source>
        <dbReference type="ARBA" id="ARBA00022473"/>
    </source>
</evidence>